<evidence type="ECO:0000313" key="4">
    <source>
        <dbReference type="Proteomes" id="UP000675880"/>
    </source>
</evidence>
<name>A0ABM8QN02_9BACT</name>
<dbReference type="Gene3D" id="3.40.50.2300">
    <property type="match status" value="1"/>
</dbReference>
<dbReference type="PANTHER" id="PTHR43428:SF1">
    <property type="entry name" value="ARSENATE REDUCTASE"/>
    <property type="match status" value="1"/>
</dbReference>
<dbReference type="RefSeq" id="WP_213040782.1">
    <property type="nucleotide sequence ID" value="NZ_CAJNBJ010000001.1"/>
</dbReference>
<keyword evidence="3" id="KW-0560">Oxidoreductase</keyword>
<dbReference type="GO" id="GO:0008794">
    <property type="term" value="F:arsenate reductase (glutaredoxin) activity"/>
    <property type="evidence" value="ECO:0007669"/>
    <property type="project" value="UniProtKB-EC"/>
</dbReference>
<organism evidence="3 4">
    <name type="scientific">Nitrospira defluvii</name>
    <dbReference type="NCBI Taxonomy" id="330214"/>
    <lineage>
        <taxon>Bacteria</taxon>
        <taxon>Pseudomonadati</taxon>
        <taxon>Nitrospirota</taxon>
        <taxon>Nitrospiria</taxon>
        <taxon>Nitrospirales</taxon>
        <taxon>Nitrospiraceae</taxon>
        <taxon>Nitrospira</taxon>
    </lineage>
</organism>
<dbReference type="CDD" id="cd16345">
    <property type="entry name" value="LMWP_ArsC"/>
    <property type="match status" value="1"/>
</dbReference>
<dbReference type="InterPro" id="IPR036196">
    <property type="entry name" value="Ptyr_pPase_sf"/>
</dbReference>
<keyword evidence="4" id="KW-1185">Reference proteome</keyword>
<reference evidence="3 4" key="1">
    <citation type="submission" date="2021-02" db="EMBL/GenBank/DDBJ databases">
        <authorList>
            <person name="Han P."/>
        </authorList>
    </citation>
    <scope>NUCLEOTIDE SEQUENCE [LARGE SCALE GENOMIC DNA]</scope>
    <source>
        <strain evidence="3">Candidatus Nitrospira sp. ZN2</strain>
    </source>
</reference>
<sequence>MEGDVTKVLVLCTGNSCRSVMAEALINDLGRGRYQAWSAGSHPAGHIHPQSIATLKRHGIDPGQPRSKSWNEFADNSFDLVITVCDQAAGESCPLFHGTPKKLHWSTPDPAKATGSNEDIRTAFDSAFRLLRQRVEDLVQVCSSPSHGGAQ</sequence>
<dbReference type="Pfam" id="PF01451">
    <property type="entry name" value="LMWPc"/>
    <property type="match status" value="1"/>
</dbReference>
<feature type="domain" description="Phosphotyrosine protein phosphatase I" evidence="2">
    <location>
        <begin position="6"/>
        <end position="141"/>
    </location>
</feature>
<evidence type="ECO:0000256" key="1">
    <source>
        <dbReference type="ARBA" id="ARBA00022849"/>
    </source>
</evidence>
<accession>A0ABM8QN02</accession>
<evidence type="ECO:0000313" key="3">
    <source>
        <dbReference type="EMBL" id="CAE6705969.1"/>
    </source>
</evidence>
<dbReference type="Proteomes" id="UP000675880">
    <property type="component" value="Unassembled WGS sequence"/>
</dbReference>
<keyword evidence="1" id="KW-0059">Arsenical resistance</keyword>
<dbReference type="EMBL" id="CAJNBJ010000001">
    <property type="protein sequence ID" value="CAE6705969.1"/>
    <property type="molecule type" value="Genomic_DNA"/>
</dbReference>
<protein>
    <submittedName>
        <fullName evidence="3">Arsenate reductase</fullName>
        <ecNumber evidence="3">1.20.4.1</ecNumber>
    </submittedName>
</protein>
<dbReference type="EC" id="1.20.4.1" evidence="3"/>
<comment type="caution">
    <text evidence="3">The sequence shown here is derived from an EMBL/GenBank/DDBJ whole genome shotgun (WGS) entry which is preliminary data.</text>
</comment>
<dbReference type="SMART" id="SM00226">
    <property type="entry name" value="LMWPc"/>
    <property type="match status" value="1"/>
</dbReference>
<dbReference type="PANTHER" id="PTHR43428">
    <property type="entry name" value="ARSENATE REDUCTASE"/>
    <property type="match status" value="1"/>
</dbReference>
<dbReference type="SUPFAM" id="SSF52788">
    <property type="entry name" value="Phosphotyrosine protein phosphatases I"/>
    <property type="match status" value="1"/>
</dbReference>
<proteinExistence type="predicted"/>
<dbReference type="InterPro" id="IPR023485">
    <property type="entry name" value="Ptyr_pPase"/>
</dbReference>
<evidence type="ECO:0000259" key="2">
    <source>
        <dbReference type="SMART" id="SM00226"/>
    </source>
</evidence>
<gene>
    <name evidence="3" type="ORF">NSPZN2_10977</name>
</gene>